<sequence>MFRSIYFGTIGKDETEKLLEIYGRDGSFLARDSESVRGAFCLCVRKGNFVHTYRIYKSAGKWAVKTPPTVKPEFFESLDQLIDCYRRVTPDNMVPLLYPLEKTVLYDRNQQKEILHTWK</sequence>
<dbReference type="SUPFAM" id="SSF55550">
    <property type="entry name" value="SH2 domain"/>
    <property type="match status" value="1"/>
</dbReference>
<feature type="domain" description="SH2" evidence="4">
    <location>
        <begin position="5"/>
        <end position="100"/>
    </location>
</feature>
<dbReference type="Bgee" id="ENSLOCG00000002504">
    <property type="expression patterns" value="Expressed in pharyngeal gill and 8 other cell types or tissues"/>
</dbReference>
<dbReference type="PRINTS" id="PR00401">
    <property type="entry name" value="SH2DOMAIN"/>
</dbReference>
<dbReference type="InParanoid" id="W5M3I4"/>
<proteinExistence type="predicted"/>
<dbReference type="Ensembl" id="ENSLOCT00000002948.1">
    <property type="protein sequence ID" value="ENSLOCP00000002942.1"/>
    <property type="gene ID" value="ENSLOCG00000002504.1"/>
</dbReference>
<accession>W5M3I4</accession>
<evidence type="ECO:0000256" key="3">
    <source>
        <dbReference type="PROSITE-ProRule" id="PRU00191"/>
    </source>
</evidence>
<reference evidence="5" key="3">
    <citation type="submission" date="2025-09" db="UniProtKB">
        <authorList>
            <consortium name="Ensembl"/>
        </authorList>
    </citation>
    <scope>IDENTIFICATION</scope>
</reference>
<dbReference type="EMBL" id="AHAT01025059">
    <property type="status" value="NOT_ANNOTATED_CDS"/>
    <property type="molecule type" value="Genomic_DNA"/>
</dbReference>
<dbReference type="Pfam" id="PF00017">
    <property type="entry name" value="SH2"/>
    <property type="match status" value="1"/>
</dbReference>
<evidence type="ECO:0000313" key="6">
    <source>
        <dbReference type="Proteomes" id="UP000018468"/>
    </source>
</evidence>
<dbReference type="Proteomes" id="UP000018468">
    <property type="component" value="Linkage group LG17"/>
</dbReference>
<dbReference type="InterPro" id="IPR000980">
    <property type="entry name" value="SH2"/>
</dbReference>
<dbReference type="HOGENOM" id="CLU_125532_1_0_1"/>
<dbReference type="STRING" id="7918.ENSLOCP00000002942"/>
<dbReference type="AlphaFoldDB" id="W5M3I4"/>
<keyword evidence="1" id="KW-0391">Immunity</keyword>
<evidence type="ECO:0000259" key="4">
    <source>
        <dbReference type="PROSITE" id="PS50001"/>
    </source>
</evidence>
<dbReference type="InterPro" id="IPR036860">
    <property type="entry name" value="SH2_dom_sf"/>
</dbReference>
<dbReference type="SMART" id="SM00252">
    <property type="entry name" value="SH2"/>
    <property type="match status" value="1"/>
</dbReference>
<protein>
    <recommendedName>
        <fullName evidence="4">SH2 domain-containing protein</fullName>
    </recommendedName>
</protein>
<dbReference type="Gene3D" id="3.30.505.10">
    <property type="entry name" value="SH2 domain"/>
    <property type="match status" value="1"/>
</dbReference>
<reference evidence="5" key="2">
    <citation type="submission" date="2025-08" db="UniProtKB">
        <authorList>
            <consortium name="Ensembl"/>
        </authorList>
    </citation>
    <scope>IDENTIFICATION</scope>
</reference>
<evidence type="ECO:0000256" key="1">
    <source>
        <dbReference type="ARBA" id="ARBA00022859"/>
    </source>
</evidence>
<organism evidence="5 6">
    <name type="scientific">Lepisosteus oculatus</name>
    <name type="common">Spotted gar</name>
    <dbReference type="NCBI Taxonomy" id="7918"/>
    <lineage>
        <taxon>Eukaryota</taxon>
        <taxon>Metazoa</taxon>
        <taxon>Chordata</taxon>
        <taxon>Craniata</taxon>
        <taxon>Vertebrata</taxon>
        <taxon>Euteleostomi</taxon>
        <taxon>Actinopterygii</taxon>
        <taxon>Neopterygii</taxon>
        <taxon>Holostei</taxon>
        <taxon>Semionotiformes</taxon>
        <taxon>Lepisosteidae</taxon>
        <taxon>Lepisosteus</taxon>
    </lineage>
</organism>
<dbReference type="PANTHER" id="PTHR46051">
    <property type="entry name" value="SH2 DOMAIN-CONTAINING PROTEIN"/>
    <property type="match status" value="1"/>
</dbReference>
<reference evidence="6" key="1">
    <citation type="submission" date="2011-12" db="EMBL/GenBank/DDBJ databases">
        <title>The Draft Genome of Lepisosteus oculatus.</title>
        <authorList>
            <consortium name="The Broad Institute Genome Assembly &amp; Analysis Group"/>
            <consortium name="Computational R&amp;D Group"/>
            <consortium name="and Sequencing Platform"/>
            <person name="Di Palma F."/>
            <person name="Alfoldi J."/>
            <person name="Johnson J."/>
            <person name="Berlin A."/>
            <person name="Gnerre S."/>
            <person name="Jaffe D."/>
            <person name="MacCallum I."/>
            <person name="Young S."/>
            <person name="Walker B.J."/>
            <person name="Lander E.S."/>
            <person name="Lindblad-Toh K."/>
        </authorList>
    </citation>
    <scope>NUCLEOTIDE SEQUENCE [LARGE SCALE GENOMIC DNA]</scope>
</reference>
<name>W5M3I4_LEPOC</name>
<evidence type="ECO:0000313" key="5">
    <source>
        <dbReference type="Ensembl" id="ENSLOCP00000002942.1"/>
    </source>
</evidence>
<dbReference type="eggNOG" id="KOG0565">
    <property type="taxonomic scope" value="Eukaryota"/>
</dbReference>
<dbReference type="GO" id="GO:0002376">
    <property type="term" value="P:immune system process"/>
    <property type="evidence" value="ECO:0007669"/>
    <property type="project" value="UniProtKB-KW"/>
</dbReference>
<evidence type="ECO:0000256" key="2">
    <source>
        <dbReference type="ARBA" id="ARBA00022999"/>
    </source>
</evidence>
<keyword evidence="6" id="KW-1185">Reference proteome</keyword>
<dbReference type="PROSITE" id="PS50001">
    <property type="entry name" value="SH2"/>
    <property type="match status" value="1"/>
</dbReference>
<dbReference type="PANTHER" id="PTHR46051:SF3">
    <property type="entry name" value="PHOSPHATIDYLINOSITOL 3,4,5-TRISPHOSPHATE 5-PHOSPHATASE 1"/>
    <property type="match status" value="1"/>
</dbReference>
<dbReference type="OMA" id="EFVYMEV"/>
<keyword evidence="2 3" id="KW-0727">SH2 domain</keyword>
<dbReference type="GeneTree" id="ENSGT00940000168744"/>